<gene>
    <name evidence="2" type="ORF">SH1V18_04640</name>
</gene>
<evidence type="ECO:0008006" key="4">
    <source>
        <dbReference type="Google" id="ProtNLM"/>
    </source>
</evidence>
<organism evidence="2 3">
    <name type="scientific">Vallitalea longa</name>
    <dbReference type="NCBI Taxonomy" id="2936439"/>
    <lineage>
        <taxon>Bacteria</taxon>
        <taxon>Bacillati</taxon>
        <taxon>Bacillota</taxon>
        <taxon>Clostridia</taxon>
        <taxon>Lachnospirales</taxon>
        <taxon>Vallitaleaceae</taxon>
        <taxon>Vallitalea</taxon>
    </lineage>
</organism>
<evidence type="ECO:0000256" key="1">
    <source>
        <dbReference type="SAM" id="Phobius"/>
    </source>
</evidence>
<keyword evidence="1" id="KW-0812">Transmembrane</keyword>
<keyword evidence="1" id="KW-1133">Transmembrane helix</keyword>
<name>A0A9W5Y9R1_9FIRM</name>
<evidence type="ECO:0000313" key="3">
    <source>
        <dbReference type="Proteomes" id="UP001144256"/>
    </source>
</evidence>
<dbReference type="Pfam" id="PF09560">
    <property type="entry name" value="Spore_YunB"/>
    <property type="match status" value="1"/>
</dbReference>
<reference evidence="2" key="1">
    <citation type="submission" date="2022-06" db="EMBL/GenBank/DDBJ databases">
        <title>Vallitalea longa sp. nov., an anaerobic bacterium isolated from marine sediment.</title>
        <authorList>
            <person name="Hirano S."/>
            <person name="Terahara T."/>
            <person name="Mori K."/>
            <person name="Hamada M."/>
            <person name="Matsumoto R."/>
            <person name="Kobayashi T."/>
        </authorList>
    </citation>
    <scope>NUCLEOTIDE SEQUENCE</scope>
    <source>
        <strain evidence="2">SH18-1</strain>
    </source>
</reference>
<dbReference type="EMBL" id="BRLB01000001">
    <property type="protein sequence ID" value="GKX27984.1"/>
    <property type="molecule type" value="Genomic_DNA"/>
</dbReference>
<comment type="caution">
    <text evidence="2">The sequence shown here is derived from an EMBL/GenBank/DDBJ whole genome shotgun (WGS) entry which is preliminary data.</text>
</comment>
<dbReference type="NCBIfam" id="TIGR02832">
    <property type="entry name" value="spo_yunB"/>
    <property type="match status" value="1"/>
</dbReference>
<dbReference type="PIRSF" id="PIRSF021383">
    <property type="entry name" value="YunB"/>
    <property type="match status" value="1"/>
</dbReference>
<feature type="transmembrane region" description="Helical" evidence="1">
    <location>
        <begin position="31"/>
        <end position="53"/>
    </location>
</feature>
<proteinExistence type="predicted"/>
<dbReference type="AlphaFoldDB" id="A0A9W5Y9R1"/>
<sequence length="247" mass="27463">MLAIVIDIGGDMRRNIKGRKPRKNKNKKKRFGAYVFILIAVLSLSFIFVYTYLDKQILPIVVAMSQLKIKTIATQSINDAVRRTLAEKDINTDELVTYFYNEKGEIVSCGIDTITINEICADVIDKIAEEVDKYADETIPIPSGNLIGSNIFANTGPNIEVEILPFGTATINYDREFKSTGINQINHRVWLNIETTMQVVVPLASEKVTVAQQVTLVDRIISGTVPPNYVNVPDKNILDVAPGGFDN</sequence>
<keyword evidence="1" id="KW-0472">Membrane</keyword>
<dbReference type="InterPro" id="IPR014197">
    <property type="entry name" value="Sporulation_prot_YunB"/>
</dbReference>
<accession>A0A9W5Y9R1</accession>
<keyword evidence="3" id="KW-1185">Reference proteome</keyword>
<dbReference type="Proteomes" id="UP001144256">
    <property type="component" value="Unassembled WGS sequence"/>
</dbReference>
<evidence type="ECO:0000313" key="2">
    <source>
        <dbReference type="EMBL" id="GKX27984.1"/>
    </source>
</evidence>
<protein>
    <recommendedName>
        <fullName evidence="4">Sporulation protein YunB</fullName>
    </recommendedName>
</protein>